<gene>
    <name evidence="2" type="ORF">LZ496_00640</name>
</gene>
<name>A0ABT0RR52_9SPHN</name>
<evidence type="ECO:0000313" key="2">
    <source>
        <dbReference type="EMBL" id="MCL6697298.1"/>
    </source>
</evidence>
<protein>
    <recommendedName>
        <fullName evidence="4">Sulfotransferase family protein</fullName>
    </recommendedName>
</protein>
<proteinExistence type="predicted"/>
<evidence type="ECO:0000313" key="3">
    <source>
        <dbReference type="Proteomes" id="UP001203410"/>
    </source>
</evidence>
<evidence type="ECO:0008006" key="4">
    <source>
        <dbReference type="Google" id="ProtNLM"/>
    </source>
</evidence>
<dbReference type="SUPFAM" id="SSF52540">
    <property type="entry name" value="P-loop containing nucleoside triphosphate hydrolases"/>
    <property type="match status" value="1"/>
</dbReference>
<organism evidence="2 3">
    <name type="scientific">Sphingomonas caseinilyticus</name>
    <dbReference type="NCBI Taxonomy" id="2908205"/>
    <lineage>
        <taxon>Bacteria</taxon>
        <taxon>Pseudomonadati</taxon>
        <taxon>Pseudomonadota</taxon>
        <taxon>Alphaproteobacteria</taxon>
        <taxon>Sphingomonadales</taxon>
        <taxon>Sphingomonadaceae</taxon>
        <taxon>Sphingomonas</taxon>
    </lineage>
</organism>
<dbReference type="EMBL" id="JAMGBA010000001">
    <property type="protein sequence ID" value="MCL6697298.1"/>
    <property type="molecule type" value="Genomic_DNA"/>
</dbReference>
<dbReference type="Gene3D" id="3.40.50.300">
    <property type="entry name" value="P-loop containing nucleotide triphosphate hydrolases"/>
    <property type="match status" value="1"/>
</dbReference>
<sequence length="1173" mass="128792">MLGMHRSGTSALAGLLAQCGFGAPEHLIPASNANERGFFESEQINAFNDAILADCGQNWLSLAPIAEDWWSGDDAARRQAQLDALVAGEFASTRMPVIKDPRICRLLPLWEQALDRQAKETRVALIIRSPAEVAQSLHRRNQLDIELGMLLWARYNLDAEYHSRNLRRRILSFEALLGDWRRSVEKLDLPISPDSIRSEQIDQFLSVPLRHNHGDLASTSRIGLVHELHEILSRWAADGERAEDYSDLARIRSNFDEMGLLLGDLTEKGRLERKRRTSLAAKAAATEAELESREQQFAGLVQSIERSFDNLEQRNQALQTHMQRLEEEFANIASLEKSLEQATTLAATQARELEAAAEDRRRIEQQLAEMSEGAVRSAAELAKARSGIEHFEREYQSAKKKYRSTQGLLEREQKAHQTTARRLKSQGARLAEIEISPGWRTERRIRHVCLRLRTVFTAPLSGKRKNREAIALLKSSAMFDPEWYLQSYPDVAVTGLDPYDHFLSHGWKESRNPSAAFSISRYLRANPDIAAAGVNPLLHYLEHGQFEGREALAGGAQARPSLPLTEKLDPAAPVYSSGSAEPEIAWRRAAHEALAGTALFDDFGAAIGVSSAEDAFAAIRQSLCTHPRDYGSIFKSGEEAQDQETDRFLEDAFFVNCNRLKVRLRPASAPVVVRMIQADSSLERIRLVGEGVIANAADSVDADLANPYFPVAIVRCSADGELIDWRVLRFPSLCRGGCHYFELVDLASGSDVDLLAVANGLWRQLCEAQEDRSGPLLREIEVEVAGNDGQGRLFQSHFRDWLDRLFGISIKASSLPDPDAGESFLARTATLSPASARQHGGSLILTGDMAPTISILCAPATSKGMSESPLPVVMISPEPEEPAFRYDLPTAKIVAARIAKRGEVSIFPRLKSGTPPTAVAGAIRFLTRSPSDVELLMPNSSGDALPDGEALSWLVASRHDRDQMLFDTLASVAVQAGSTPPRLALVGPVSTHLRERCDLLFSDRWRDFETVDEALQSDIGDVVASIVPGVVLHNVTTGSLLRQVLALRGVVSASCPLVAQAPGGKSRRTLIVDGGQIFIGEGAAQQLAPFARANLLWRSTFAVAAPPSGLFVARRDALATWHKGERHEKGIHLLTSLTTASLSVEEDVANIQPMVIPTPSASSRSVCERILVG</sequence>
<dbReference type="RefSeq" id="WP_249902674.1">
    <property type="nucleotide sequence ID" value="NZ_JAMGBA010000001.1"/>
</dbReference>
<comment type="caution">
    <text evidence="2">The sequence shown here is derived from an EMBL/GenBank/DDBJ whole genome shotgun (WGS) entry which is preliminary data.</text>
</comment>
<dbReference type="InterPro" id="IPR027417">
    <property type="entry name" value="P-loop_NTPase"/>
</dbReference>
<dbReference type="Proteomes" id="UP001203410">
    <property type="component" value="Unassembled WGS sequence"/>
</dbReference>
<evidence type="ECO:0000256" key="1">
    <source>
        <dbReference type="SAM" id="MobiDB-lite"/>
    </source>
</evidence>
<reference evidence="2 3" key="1">
    <citation type="submission" date="2022-05" db="EMBL/GenBank/DDBJ databases">
        <authorList>
            <person name="Jo J.-H."/>
            <person name="Im W.-T."/>
        </authorList>
    </citation>
    <scope>NUCLEOTIDE SEQUENCE [LARGE SCALE GENOMIC DNA]</scope>
    <source>
        <strain evidence="2 3">NSE70-1</strain>
    </source>
</reference>
<accession>A0ABT0RR52</accession>
<feature type="region of interest" description="Disordered" evidence="1">
    <location>
        <begin position="402"/>
        <end position="423"/>
    </location>
</feature>
<keyword evidence="3" id="KW-1185">Reference proteome</keyword>